<evidence type="ECO:0000313" key="3">
    <source>
        <dbReference type="Proteomes" id="UP001150538"/>
    </source>
</evidence>
<proteinExistence type="predicted"/>
<feature type="compositionally biased region" description="Acidic residues" evidence="1">
    <location>
        <begin position="29"/>
        <end position="46"/>
    </location>
</feature>
<dbReference type="Proteomes" id="UP001150538">
    <property type="component" value="Unassembled WGS sequence"/>
</dbReference>
<evidence type="ECO:0000313" key="2">
    <source>
        <dbReference type="EMBL" id="KAJ1916055.1"/>
    </source>
</evidence>
<organism evidence="2 3">
    <name type="scientific">Mycoemilia scoparia</name>
    <dbReference type="NCBI Taxonomy" id="417184"/>
    <lineage>
        <taxon>Eukaryota</taxon>
        <taxon>Fungi</taxon>
        <taxon>Fungi incertae sedis</taxon>
        <taxon>Zoopagomycota</taxon>
        <taxon>Kickxellomycotina</taxon>
        <taxon>Kickxellomycetes</taxon>
        <taxon>Kickxellales</taxon>
        <taxon>Kickxellaceae</taxon>
        <taxon>Mycoemilia</taxon>
    </lineage>
</organism>
<feature type="compositionally biased region" description="Low complexity" evidence="1">
    <location>
        <begin position="47"/>
        <end position="62"/>
    </location>
</feature>
<keyword evidence="3" id="KW-1185">Reference proteome</keyword>
<protein>
    <submittedName>
        <fullName evidence="2">Uncharacterized protein</fullName>
    </submittedName>
</protein>
<sequence>MDIDQTREEQNHFDGYNQDSIVVKGIEYIVDDSVDDDEEDDDDGCEEYMSSSYSPSEAESTPMPLPRPSSPSPLPQPQPQPQPARSQTQSKLSKTFIEDLLEEDLSPEALKELELLSRHTTFETLSAKHGQTFRHLLSLCQGFQDIINSKSSIPPTTGTSASNNQEFSSTGLIMYEKEKPWSRGGNNPLFINTGILFQYCIMYRFKDIPGYEQFFIHGNRRDMKTIENFSIYRSLGCQGYANWFYTRLCDLCPEHPEKTTTTTATNGTDCNTYTFRGAYLEIAKEVNHIYVAIKYNHGDDPLVKDLVLSSSSSSSLEKEDLESIRTNKPCAQITCLLRYFSSRTEEIRLPNRELKPLTDFIWSCLQHHEV</sequence>
<comment type="caution">
    <text evidence="2">The sequence shown here is derived from an EMBL/GenBank/DDBJ whole genome shotgun (WGS) entry which is preliminary data.</text>
</comment>
<name>A0A9W7ZTJ7_9FUNG</name>
<feature type="compositionally biased region" description="Pro residues" evidence="1">
    <location>
        <begin position="63"/>
        <end position="82"/>
    </location>
</feature>
<dbReference type="AlphaFoldDB" id="A0A9W7ZTJ7"/>
<dbReference type="EMBL" id="JANBPU010000117">
    <property type="protein sequence ID" value="KAJ1916055.1"/>
    <property type="molecule type" value="Genomic_DNA"/>
</dbReference>
<reference evidence="2" key="1">
    <citation type="submission" date="2022-07" db="EMBL/GenBank/DDBJ databases">
        <title>Phylogenomic reconstructions and comparative analyses of Kickxellomycotina fungi.</title>
        <authorList>
            <person name="Reynolds N.K."/>
            <person name="Stajich J.E."/>
            <person name="Barry K."/>
            <person name="Grigoriev I.V."/>
            <person name="Crous P."/>
            <person name="Smith M.E."/>
        </authorList>
    </citation>
    <scope>NUCLEOTIDE SEQUENCE</scope>
    <source>
        <strain evidence="2">NBRC 100468</strain>
    </source>
</reference>
<gene>
    <name evidence="2" type="ORF">H4219_003987</name>
</gene>
<feature type="region of interest" description="Disordered" evidence="1">
    <location>
        <begin position="1"/>
        <end position="91"/>
    </location>
</feature>
<feature type="compositionally biased region" description="Basic and acidic residues" evidence="1">
    <location>
        <begin position="1"/>
        <end position="12"/>
    </location>
</feature>
<evidence type="ECO:0000256" key="1">
    <source>
        <dbReference type="SAM" id="MobiDB-lite"/>
    </source>
</evidence>
<accession>A0A9W7ZTJ7</accession>